<name>A0AAD9RLW9_9HYME</name>
<dbReference type="Pfam" id="PF00023">
    <property type="entry name" value="Ank"/>
    <property type="match status" value="3"/>
</dbReference>
<feature type="repeat" description="ANK" evidence="3">
    <location>
        <begin position="251"/>
        <end position="279"/>
    </location>
</feature>
<evidence type="ECO:0000313" key="5">
    <source>
        <dbReference type="EMBL" id="KAK2582102.1"/>
    </source>
</evidence>
<dbReference type="PROSITE" id="PS50088">
    <property type="entry name" value="ANK_REPEAT"/>
    <property type="match status" value="12"/>
</dbReference>
<dbReference type="PANTHER" id="PTHR24198">
    <property type="entry name" value="ANKYRIN REPEAT AND PROTEIN KINASE DOMAIN-CONTAINING PROTEIN"/>
    <property type="match status" value="1"/>
</dbReference>
<dbReference type="Proteomes" id="UP001258017">
    <property type="component" value="Unassembled WGS sequence"/>
</dbReference>
<dbReference type="SUPFAM" id="SSF48403">
    <property type="entry name" value="Ankyrin repeat"/>
    <property type="match status" value="3"/>
</dbReference>
<dbReference type="PANTHER" id="PTHR24198:SF165">
    <property type="entry name" value="ANKYRIN REPEAT-CONTAINING PROTEIN-RELATED"/>
    <property type="match status" value="1"/>
</dbReference>
<dbReference type="InterPro" id="IPR002110">
    <property type="entry name" value="Ankyrin_rpt"/>
</dbReference>
<dbReference type="Pfam" id="PF12796">
    <property type="entry name" value="Ank_2"/>
    <property type="match status" value="6"/>
</dbReference>
<feature type="repeat" description="ANK" evidence="3">
    <location>
        <begin position="664"/>
        <end position="696"/>
    </location>
</feature>
<feature type="repeat" description="ANK" evidence="3">
    <location>
        <begin position="782"/>
        <end position="804"/>
    </location>
</feature>
<feature type="repeat" description="ANK" evidence="3">
    <location>
        <begin position="150"/>
        <end position="182"/>
    </location>
</feature>
<dbReference type="Gene3D" id="1.25.40.20">
    <property type="entry name" value="Ankyrin repeat-containing domain"/>
    <property type="match status" value="7"/>
</dbReference>
<feature type="repeat" description="ANK" evidence="3">
    <location>
        <begin position="337"/>
        <end position="369"/>
    </location>
</feature>
<evidence type="ECO:0000256" key="1">
    <source>
        <dbReference type="ARBA" id="ARBA00022737"/>
    </source>
</evidence>
<feature type="repeat" description="ANK" evidence="3">
    <location>
        <begin position="535"/>
        <end position="567"/>
    </location>
</feature>
<dbReference type="SMART" id="SM00248">
    <property type="entry name" value="ANK"/>
    <property type="match status" value="19"/>
</dbReference>
<protein>
    <submittedName>
        <fullName evidence="5">Uncharacterized protein</fullName>
    </submittedName>
</protein>
<dbReference type="Pfam" id="PF13857">
    <property type="entry name" value="Ank_5"/>
    <property type="match status" value="1"/>
</dbReference>
<reference evidence="5" key="1">
    <citation type="submission" date="2021-08" db="EMBL/GenBank/DDBJ databases">
        <authorList>
            <person name="Misof B."/>
            <person name="Oliver O."/>
            <person name="Podsiadlowski L."/>
            <person name="Donath A."/>
            <person name="Peters R."/>
            <person name="Mayer C."/>
            <person name="Rust J."/>
            <person name="Gunkel S."/>
            <person name="Lesny P."/>
            <person name="Martin S."/>
            <person name="Oeyen J.P."/>
            <person name="Petersen M."/>
            <person name="Panagiotis P."/>
            <person name="Wilbrandt J."/>
            <person name="Tanja T."/>
        </authorList>
    </citation>
    <scope>NUCLEOTIDE SEQUENCE</scope>
    <source>
        <strain evidence="5">GBR_01_08_01A</strain>
        <tissue evidence="5">Thorax + abdomen</tissue>
    </source>
</reference>
<feature type="compositionally biased region" description="Acidic residues" evidence="4">
    <location>
        <begin position="952"/>
        <end position="969"/>
    </location>
</feature>
<keyword evidence="2 3" id="KW-0040">ANK repeat</keyword>
<evidence type="ECO:0000313" key="6">
    <source>
        <dbReference type="Proteomes" id="UP001258017"/>
    </source>
</evidence>
<feature type="region of interest" description="Disordered" evidence="4">
    <location>
        <begin position="946"/>
        <end position="969"/>
    </location>
</feature>
<dbReference type="InterPro" id="IPR036770">
    <property type="entry name" value="Ankyrin_rpt-contain_sf"/>
</dbReference>
<feature type="repeat" description="ANK" evidence="3">
    <location>
        <begin position="749"/>
        <end position="781"/>
    </location>
</feature>
<gene>
    <name evidence="5" type="ORF">KPH14_002800</name>
</gene>
<dbReference type="PRINTS" id="PR01415">
    <property type="entry name" value="ANKYRIN"/>
</dbReference>
<dbReference type="EMBL" id="JAIFRP010000034">
    <property type="protein sequence ID" value="KAK2582102.1"/>
    <property type="molecule type" value="Genomic_DNA"/>
</dbReference>
<proteinExistence type="predicted"/>
<evidence type="ECO:0000256" key="3">
    <source>
        <dbReference type="PROSITE-ProRule" id="PRU00023"/>
    </source>
</evidence>
<evidence type="ECO:0000256" key="4">
    <source>
        <dbReference type="SAM" id="MobiDB-lite"/>
    </source>
</evidence>
<dbReference type="PROSITE" id="PS50297">
    <property type="entry name" value="ANK_REP_REGION"/>
    <property type="match status" value="12"/>
</dbReference>
<keyword evidence="6" id="KW-1185">Reference proteome</keyword>
<feature type="repeat" description="ANK" evidence="3">
    <location>
        <begin position="81"/>
        <end position="113"/>
    </location>
</feature>
<keyword evidence="1" id="KW-0677">Repeat</keyword>
<evidence type="ECO:0000256" key="2">
    <source>
        <dbReference type="ARBA" id="ARBA00023043"/>
    </source>
</evidence>
<feature type="repeat" description="ANK" evidence="3">
    <location>
        <begin position="183"/>
        <end position="215"/>
    </location>
</feature>
<sequence length="969" mass="109074">MYFLSDILGRGRFYVRLLNIYVAQCFFFMNNISSRKQLFFIKEKMENDLSTDLCKAVEKNDLKSILDLISKGANVNDYDKNNKLPLQIAIKKEFIEIIEELIQKGADINVKVHDENRDKTLVEYAMEESNANIVTLLVEKGATILLDNDRKETVLHYAAKNGVLELAKSMINKGINVDIRTNEGLTPLHVAANDGRFEIVTYLCDLGADVNALNNRGSTPLHFAVNNTMMASGIIKYLIDNGAEIDIENNYGDTPLRLSIHDKNFEVAKLLIEKGANINKIYIHTHYARTSLGENGADINATENDGRTPVCLFVKHNNDPEMVKFFFEHGADLNNRSGGSPLYWAIYRGNLSTQIALIELGLDVNAPIDPYDELKATLHVVKDVSVMQLLIDKGANVNIVDKYGNTPLHHAHYLPLVKCLVENGADINARNHEGCTPLHTAYDFPIVEYLVENGADIHATNLKGYTPLHFASDVFTAEYLVEQGADVKAVTRDGKTVLHGISELDSFFNSRYSKVSSVVNFFLDKGIGVNDTDKNGNTPLHICSKANNRLVAGELLKKGANISAINDEGKKPEDYGYGLCISRITSVELCATVNEDTSSKQIELFLHRSYLFYITLDSRKTTLLHLMVQKCNASIIQHVFRKLPERFGFNVVFKNNFVNAQDINHWIPLHYAAQRGNNDIVTCLLQNGSMYNAETVNCEIPLKLTTDDKTKNTLQLTEQMFKEIKLGNYAEVVNCVEKNTNIINAKEKDGNSPLHLAIFYGYTDIIKLLLKRRAEVTQINEKGSTALHLACSKDSIDIVEDLLKQIKHKDILKEFVNAQAIDGMTALHIAAKHNYIEIVKLLLRFGASYNIKNKEGKIPLDLSTDTDIVTLFRLIEELFSDAKYGKIEIINKLQNLDCNEFKIVTSVCNKQRYTLKDILKINQYKSILEEFSKIESKKKLEINKHVGKESAEAEFSDESDTDLGFELFD</sequence>
<feature type="repeat" description="ANK" evidence="3">
    <location>
        <begin position="216"/>
        <end position="250"/>
    </location>
</feature>
<reference evidence="5" key="2">
    <citation type="journal article" date="2023" name="Commun. Biol.">
        <title>Intrasexual cuticular hydrocarbon dimorphism in a wasp sheds light on hydrocarbon biosynthesis genes in Hymenoptera.</title>
        <authorList>
            <person name="Moris V.C."/>
            <person name="Podsiadlowski L."/>
            <person name="Martin S."/>
            <person name="Oeyen J.P."/>
            <person name="Donath A."/>
            <person name="Petersen M."/>
            <person name="Wilbrandt J."/>
            <person name="Misof B."/>
            <person name="Liedtke D."/>
            <person name="Thamm M."/>
            <person name="Scheiner R."/>
            <person name="Schmitt T."/>
            <person name="Niehuis O."/>
        </authorList>
    </citation>
    <scope>NUCLEOTIDE SEQUENCE</scope>
    <source>
        <strain evidence="5">GBR_01_08_01A</strain>
    </source>
</reference>
<organism evidence="5 6">
    <name type="scientific">Odynerus spinipes</name>
    <dbReference type="NCBI Taxonomy" id="1348599"/>
    <lineage>
        <taxon>Eukaryota</taxon>
        <taxon>Metazoa</taxon>
        <taxon>Ecdysozoa</taxon>
        <taxon>Arthropoda</taxon>
        <taxon>Hexapoda</taxon>
        <taxon>Insecta</taxon>
        <taxon>Pterygota</taxon>
        <taxon>Neoptera</taxon>
        <taxon>Endopterygota</taxon>
        <taxon>Hymenoptera</taxon>
        <taxon>Apocrita</taxon>
        <taxon>Aculeata</taxon>
        <taxon>Vespoidea</taxon>
        <taxon>Vespidae</taxon>
        <taxon>Eumeninae</taxon>
        <taxon>Odynerus</taxon>
    </lineage>
</organism>
<comment type="caution">
    <text evidence="5">The sequence shown here is derived from an EMBL/GenBank/DDBJ whole genome shotgun (WGS) entry which is preliminary data.</text>
</comment>
<dbReference type="AlphaFoldDB" id="A0AAD9RLW9"/>
<feature type="repeat" description="ANK" evidence="3">
    <location>
        <begin position="305"/>
        <end position="338"/>
    </location>
</feature>
<feature type="repeat" description="ANK" evidence="3">
    <location>
        <begin position="822"/>
        <end position="854"/>
    </location>
</feature>
<accession>A0AAD9RLW9</accession>